<dbReference type="SMART" id="SM00490">
    <property type="entry name" value="HELICc"/>
    <property type="match status" value="1"/>
</dbReference>
<dbReference type="GO" id="GO:0140658">
    <property type="term" value="F:ATP-dependent chromatin remodeler activity"/>
    <property type="evidence" value="ECO:0007669"/>
    <property type="project" value="UniProtKB-ARBA"/>
</dbReference>
<comment type="subcellular location">
    <subcellularLocation>
        <location evidence="1">Nucleus</location>
    </subcellularLocation>
</comment>
<evidence type="ECO:0000259" key="12">
    <source>
        <dbReference type="PROSITE" id="PS51192"/>
    </source>
</evidence>
<keyword evidence="15" id="KW-1185">Reference proteome</keyword>
<feature type="compositionally biased region" description="Basic and acidic residues" evidence="11">
    <location>
        <begin position="376"/>
        <end position="385"/>
    </location>
</feature>
<dbReference type="EMBL" id="RCNU01000001">
    <property type="protein sequence ID" value="RWQ99109.1"/>
    <property type="molecule type" value="Genomic_DNA"/>
</dbReference>
<gene>
    <name evidence="14" type="ORF">C8Q69DRAFT_449849</name>
</gene>
<evidence type="ECO:0000256" key="2">
    <source>
        <dbReference type="ARBA" id="ARBA00007025"/>
    </source>
</evidence>
<dbReference type="GeneID" id="39598673"/>
<dbReference type="CDD" id="cd18793">
    <property type="entry name" value="SF2_C_SNF"/>
    <property type="match status" value="1"/>
</dbReference>
<reference evidence="14 15" key="1">
    <citation type="journal article" date="2018" name="Front. Microbiol.">
        <title>Genomic and genetic insights into a cosmopolitan fungus, Paecilomyces variotii (Eurotiales).</title>
        <authorList>
            <person name="Urquhart A.S."/>
            <person name="Mondo S.J."/>
            <person name="Makela M.R."/>
            <person name="Hane J.K."/>
            <person name="Wiebenga A."/>
            <person name="He G."/>
            <person name="Mihaltcheva S."/>
            <person name="Pangilinan J."/>
            <person name="Lipzen A."/>
            <person name="Barry K."/>
            <person name="de Vries R.P."/>
            <person name="Grigoriev I.V."/>
            <person name="Idnurm A."/>
        </authorList>
    </citation>
    <scope>NUCLEOTIDE SEQUENCE [LARGE SCALE GENOMIC DNA]</scope>
    <source>
        <strain evidence="14 15">CBS 101075</strain>
    </source>
</reference>
<dbReference type="PROSITE" id="PS51194">
    <property type="entry name" value="HELICASE_CTER"/>
    <property type="match status" value="1"/>
</dbReference>
<dbReference type="InterPro" id="IPR000330">
    <property type="entry name" value="SNF2_N"/>
</dbReference>
<dbReference type="GO" id="GO:0005694">
    <property type="term" value="C:chromosome"/>
    <property type="evidence" value="ECO:0007669"/>
    <property type="project" value="UniProtKB-ARBA"/>
</dbReference>
<dbReference type="InterPro" id="IPR027417">
    <property type="entry name" value="P-loop_NTPase"/>
</dbReference>
<feature type="compositionally biased region" description="Polar residues" evidence="11">
    <location>
        <begin position="365"/>
        <end position="375"/>
    </location>
</feature>
<feature type="domain" description="Helicase ATP-binding" evidence="12">
    <location>
        <begin position="632"/>
        <end position="799"/>
    </location>
</feature>
<dbReference type="Proteomes" id="UP000283841">
    <property type="component" value="Unassembled WGS sequence"/>
</dbReference>
<dbReference type="GO" id="GO:0003677">
    <property type="term" value="F:DNA binding"/>
    <property type="evidence" value="ECO:0007669"/>
    <property type="project" value="UniProtKB-KW"/>
</dbReference>
<accession>A0A443I4V1</accession>
<evidence type="ECO:0000256" key="7">
    <source>
        <dbReference type="ARBA" id="ARBA00022840"/>
    </source>
</evidence>
<dbReference type="EC" id="3.6.4.12" evidence="3"/>
<feature type="compositionally biased region" description="Basic residues" evidence="11">
    <location>
        <begin position="386"/>
        <end position="395"/>
    </location>
</feature>
<evidence type="ECO:0000313" key="15">
    <source>
        <dbReference type="Proteomes" id="UP000283841"/>
    </source>
</evidence>
<feature type="compositionally biased region" description="Polar residues" evidence="11">
    <location>
        <begin position="84"/>
        <end position="100"/>
    </location>
</feature>
<dbReference type="CDD" id="cd17998">
    <property type="entry name" value="DEXHc_SMARCAD1"/>
    <property type="match status" value="1"/>
</dbReference>
<evidence type="ECO:0000256" key="6">
    <source>
        <dbReference type="ARBA" id="ARBA00022806"/>
    </source>
</evidence>
<protein>
    <recommendedName>
        <fullName evidence="3">DNA helicase</fullName>
        <ecNumber evidence="3">3.6.4.12</ecNumber>
    </recommendedName>
</protein>
<feature type="region of interest" description="Disordered" evidence="11">
    <location>
        <begin position="492"/>
        <end position="516"/>
    </location>
</feature>
<evidence type="ECO:0000256" key="9">
    <source>
        <dbReference type="ARBA" id="ARBA00023125"/>
    </source>
</evidence>
<sequence>MRGAGLVDLIFWGRFHIWVKGSFSQLYRCSPFLDCQPELPGRGLQEVMDDTIPDTPVRSKNASENVNEEPEYETVATLPLPSQHGGTQTPSSQRLTQPTQIIERPTPDKSSVVQVAASSPLAPMSSPSRPVQRGGLLSSVMAPPGTQFRPPQPRPEKRAPAMDLDDDGPVYRGGSSDDDMDTARSTDIKPSTFTKSSRSPDKVAESPVSGSNSIDRFKQITAAAVYKPGNGKRTASESELSTNGPAKKPRQDLPSRAQAPEVNISSLEDIDDYQIRLKVERMLNVMPDRSVHTCVEALLLKRGSYDDALDYLASTEEKKGSSLNSLFGSSDDELSMDSKQSAPAAALAAAPAKQQIKARTRIQDKWSSMQTLPTQKRQDVAEDSKPRRRLIRGPRNKVSSPVSPAPSDAQPSKGRLVQSKKPSPARSESPEAVDYGSDESDYGAGEDEELETKVLKFFNSCTLPELADIAAITEDTANIIVSNRPFSSLDEVRAVSAPPDDDARKGKTGKGRKNKPIGDKIVDKCIDMWTGYEAVDALVTQCEALGKPVAAEMKKWGVDIFGKRDGELELVSLDKTSHDSGIGTPSSQRSDEDSDGPAGTGSRKSRFIGQPGIMNKDLKMKDYQIVGINWLSLLFEKELSCILADDMGLGKTCQVIAFLAHLYEKGIQGPHLVVVPSSTLENWLREFQNFCPTLNVMPYYAGQAARAEIRETIEENRDSINVVITTYTIAKAKVDAHFLRSLDFTVCVYDEGHMLKSSTSVLYEKLIRIRARFRLLLTGTPLQNNLQELASLLGFILPKVFQERKDDLQYVFANKAKTADESHSTLLSAQRIERAKSMLKPFVLRRKKHQVIDLPAKIARVEYCELNETQREIYDHEKDEVRKLLEDRAAGKKTGNKSANILMKLRQAAIHPLLYRRIYDDSTLSRMAKACLKEEMWSQSDPDIIFEELKAYNDFECHTMALNHPGSLGKFALKNNEWMNSGKVDKLCELLKRFKENGDRSLIFSQFTMVMDILEHVLETLHMGFFRLDGRTSVEDRQSILDAFYEQTDIPVFLLSTKAGGAGINLACANKVIIFDSSFNPQEDVQAENRAHRVGQTREVEVIRLVTKDTIEEQIYALGQTKLALDQAVAGDDPSESKKSEEVGMKVVEDMVLADLQKE</sequence>
<feature type="region of interest" description="Disordered" evidence="11">
    <location>
        <begin position="50"/>
        <end position="263"/>
    </location>
</feature>
<evidence type="ECO:0000256" key="8">
    <source>
        <dbReference type="ARBA" id="ARBA00022853"/>
    </source>
</evidence>
<comment type="similarity">
    <text evidence="2">Belongs to the SNF2/RAD54 helicase family.</text>
</comment>
<feature type="compositionally biased region" description="Low complexity" evidence="11">
    <location>
        <begin position="342"/>
        <end position="352"/>
    </location>
</feature>
<dbReference type="GO" id="GO:0016787">
    <property type="term" value="F:hydrolase activity"/>
    <property type="evidence" value="ECO:0007669"/>
    <property type="project" value="UniProtKB-KW"/>
</dbReference>
<dbReference type="Gene3D" id="3.40.50.300">
    <property type="entry name" value="P-loop containing nucleotide triphosphate hydrolases"/>
    <property type="match status" value="1"/>
</dbReference>
<dbReference type="SMART" id="SM00487">
    <property type="entry name" value="DEXDc"/>
    <property type="match status" value="1"/>
</dbReference>
<dbReference type="GO" id="GO:0005524">
    <property type="term" value="F:ATP binding"/>
    <property type="evidence" value="ECO:0007669"/>
    <property type="project" value="UniProtKB-KW"/>
</dbReference>
<dbReference type="SUPFAM" id="SSF52540">
    <property type="entry name" value="P-loop containing nucleoside triphosphate hydrolases"/>
    <property type="match status" value="2"/>
</dbReference>
<keyword evidence="8" id="KW-0156">Chromatin regulator</keyword>
<dbReference type="RefSeq" id="XP_028488754.1">
    <property type="nucleotide sequence ID" value="XM_028629396.1"/>
</dbReference>
<dbReference type="STRING" id="264951.A0A443I4V1"/>
<dbReference type="Pfam" id="PF00271">
    <property type="entry name" value="Helicase_C"/>
    <property type="match status" value="1"/>
</dbReference>
<evidence type="ECO:0000256" key="1">
    <source>
        <dbReference type="ARBA" id="ARBA00004123"/>
    </source>
</evidence>
<dbReference type="Gene3D" id="3.40.50.10810">
    <property type="entry name" value="Tandem AAA-ATPase domain"/>
    <property type="match status" value="1"/>
</dbReference>
<evidence type="ECO:0000256" key="11">
    <source>
        <dbReference type="SAM" id="MobiDB-lite"/>
    </source>
</evidence>
<organism evidence="14 15">
    <name type="scientific">Byssochlamys spectabilis</name>
    <name type="common">Paecilomyces variotii</name>
    <dbReference type="NCBI Taxonomy" id="264951"/>
    <lineage>
        <taxon>Eukaryota</taxon>
        <taxon>Fungi</taxon>
        <taxon>Dikarya</taxon>
        <taxon>Ascomycota</taxon>
        <taxon>Pezizomycotina</taxon>
        <taxon>Eurotiomycetes</taxon>
        <taxon>Eurotiomycetidae</taxon>
        <taxon>Eurotiales</taxon>
        <taxon>Thermoascaceae</taxon>
        <taxon>Paecilomyces</taxon>
    </lineage>
</organism>
<keyword evidence="5" id="KW-0378">Hydrolase</keyword>
<evidence type="ECO:0000256" key="3">
    <source>
        <dbReference type="ARBA" id="ARBA00012551"/>
    </source>
</evidence>
<keyword evidence="7" id="KW-0067">ATP-binding</keyword>
<evidence type="ECO:0000256" key="4">
    <source>
        <dbReference type="ARBA" id="ARBA00022741"/>
    </source>
</evidence>
<feature type="compositionally biased region" description="Acidic residues" evidence="11">
    <location>
        <begin position="436"/>
        <end position="446"/>
    </location>
</feature>
<feature type="compositionally biased region" description="Basic residues" evidence="11">
    <location>
        <begin position="506"/>
        <end position="515"/>
    </location>
</feature>
<evidence type="ECO:0000259" key="13">
    <source>
        <dbReference type="PROSITE" id="PS51194"/>
    </source>
</evidence>
<feature type="compositionally biased region" description="Polar residues" evidence="11">
    <location>
        <begin position="188"/>
        <end position="197"/>
    </location>
</feature>
<dbReference type="InterPro" id="IPR014001">
    <property type="entry name" value="Helicase_ATP-bd"/>
</dbReference>
<dbReference type="VEuPathDB" id="FungiDB:C8Q69DRAFT_449849"/>
<feature type="compositionally biased region" description="Low complexity" evidence="11">
    <location>
        <begin position="398"/>
        <end position="412"/>
    </location>
</feature>
<evidence type="ECO:0000313" key="14">
    <source>
        <dbReference type="EMBL" id="RWQ99109.1"/>
    </source>
</evidence>
<dbReference type="InterPro" id="IPR038718">
    <property type="entry name" value="SNF2-like_sf"/>
</dbReference>
<feature type="region of interest" description="Disordered" evidence="11">
    <location>
        <begin position="574"/>
        <end position="609"/>
    </location>
</feature>
<dbReference type="GO" id="GO:0003678">
    <property type="term" value="F:DNA helicase activity"/>
    <property type="evidence" value="ECO:0007669"/>
    <property type="project" value="UniProtKB-EC"/>
</dbReference>
<keyword evidence="4" id="KW-0547">Nucleotide-binding</keyword>
<comment type="caution">
    <text evidence="14">The sequence shown here is derived from an EMBL/GenBank/DDBJ whole genome shotgun (WGS) entry which is preliminary data.</text>
</comment>
<dbReference type="InterPro" id="IPR049730">
    <property type="entry name" value="SNF2/RAD54-like_C"/>
</dbReference>
<dbReference type="InterPro" id="IPR001650">
    <property type="entry name" value="Helicase_C-like"/>
</dbReference>
<evidence type="ECO:0000256" key="5">
    <source>
        <dbReference type="ARBA" id="ARBA00022801"/>
    </source>
</evidence>
<feature type="region of interest" description="Disordered" evidence="11">
    <location>
        <begin position="330"/>
        <end position="446"/>
    </location>
</feature>
<dbReference type="PROSITE" id="PS51192">
    <property type="entry name" value="HELICASE_ATP_BIND_1"/>
    <property type="match status" value="1"/>
</dbReference>
<keyword evidence="10" id="KW-0539">Nucleus</keyword>
<dbReference type="PANTHER" id="PTHR10799">
    <property type="entry name" value="SNF2/RAD54 HELICASE FAMILY"/>
    <property type="match status" value="1"/>
</dbReference>
<keyword evidence="6 14" id="KW-0347">Helicase</keyword>
<proteinExistence type="inferred from homology"/>
<dbReference type="GO" id="GO:0005634">
    <property type="term" value="C:nucleus"/>
    <property type="evidence" value="ECO:0007669"/>
    <property type="project" value="UniProtKB-SubCell"/>
</dbReference>
<keyword evidence="9" id="KW-0238">DNA-binding</keyword>
<name>A0A443I4V1_BYSSP</name>
<dbReference type="AlphaFoldDB" id="A0A443I4V1"/>
<evidence type="ECO:0000256" key="10">
    <source>
        <dbReference type="ARBA" id="ARBA00023242"/>
    </source>
</evidence>
<dbReference type="Pfam" id="PF00176">
    <property type="entry name" value="SNF2-rel_dom"/>
    <property type="match status" value="1"/>
</dbReference>
<dbReference type="FunFam" id="3.40.50.10810:FF:000014">
    <property type="entry name" value="SWI/SNF-related matrix-associated actin-dependent regulator of chromatin subfamily A containing DEAD/H box 1"/>
    <property type="match status" value="1"/>
</dbReference>
<feature type="compositionally biased region" description="Low complexity" evidence="11">
    <location>
        <begin position="116"/>
        <end position="128"/>
    </location>
</feature>
<feature type="domain" description="Helicase C-terminal" evidence="13">
    <location>
        <begin position="986"/>
        <end position="1141"/>
    </location>
</feature>